<comment type="caution">
    <text evidence="2">The sequence shown here is derived from an EMBL/GenBank/DDBJ whole genome shotgun (WGS) entry which is preliminary data.</text>
</comment>
<protein>
    <submittedName>
        <fullName evidence="2">Uncharacterized protein</fullName>
    </submittedName>
</protein>
<dbReference type="EMBL" id="NBSK02000005">
    <property type="protein sequence ID" value="KAJ0208525.1"/>
    <property type="molecule type" value="Genomic_DNA"/>
</dbReference>
<feature type="transmembrane region" description="Helical" evidence="1">
    <location>
        <begin position="98"/>
        <end position="121"/>
    </location>
</feature>
<evidence type="ECO:0000256" key="1">
    <source>
        <dbReference type="SAM" id="Phobius"/>
    </source>
</evidence>
<dbReference type="Proteomes" id="UP000235145">
    <property type="component" value="Unassembled WGS sequence"/>
</dbReference>
<keyword evidence="1" id="KW-0472">Membrane</keyword>
<keyword evidence="1" id="KW-0812">Transmembrane</keyword>
<gene>
    <name evidence="2" type="ORF">LSAT_V11C500297140</name>
</gene>
<dbReference type="AlphaFoldDB" id="A0A9R1XBV0"/>
<sequence>MNTEIASFLPSLEDGTAGLFFVHIYFDLRPKHELLPQIQTLEMLEKKQKVLLKKVGVKVEQRKVFTRAKNKRGTYMNVVPLFRLIVWFNNVNGDFKVFALYCQVGIFTMAVSSFIIIYNISLKMGMEGIKRLSDLDALGFGS</sequence>
<accession>A0A9R1XBV0</accession>
<keyword evidence="3" id="KW-1185">Reference proteome</keyword>
<feature type="transmembrane region" description="Helical" evidence="1">
    <location>
        <begin position="73"/>
        <end position="92"/>
    </location>
</feature>
<keyword evidence="1" id="KW-1133">Transmembrane helix</keyword>
<organism evidence="2 3">
    <name type="scientific">Lactuca sativa</name>
    <name type="common">Garden lettuce</name>
    <dbReference type="NCBI Taxonomy" id="4236"/>
    <lineage>
        <taxon>Eukaryota</taxon>
        <taxon>Viridiplantae</taxon>
        <taxon>Streptophyta</taxon>
        <taxon>Embryophyta</taxon>
        <taxon>Tracheophyta</taxon>
        <taxon>Spermatophyta</taxon>
        <taxon>Magnoliopsida</taxon>
        <taxon>eudicotyledons</taxon>
        <taxon>Gunneridae</taxon>
        <taxon>Pentapetalae</taxon>
        <taxon>asterids</taxon>
        <taxon>campanulids</taxon>
        <taxon>Asterales</taxon>
        <taxon>Asteraceae</taxon>
        <taxon>Cichorioideae</taxon>
        <taxon>Cichorieae</taxon>
        <taxon>Lactucinae</taxon>
        <taxon>Lactuca</taxon>
    </lineage>
</organism>
<name>A0A9R1XBV0_LACSA</name>
<proteinExistence type="predicted"/>
<evidence type="ECO:0000313" key="2">
    <source>
        <dbReference type="EMBL" id="KAJ0208525.1"/>
    </source>
</evidence>
<evidence type="ECO:0000313" key="3">
    <source>
        <dbReference type="Proteomes" id="UP000235145"/>
    </source>
</evidence>
<reference evidence="2 3" key="1">
    <citation type="journal article" date="2017" name="Nat. Commun.">
        <title>Genome assembly with in vitro proximity ligation data and whole-genome triplication in lettuce.</title>
        <authorList>
            <person name="Reyes-Chin-Wo S."/>
            <person name="Wang Z."/>
            <person name="Yang X."/>
            <person name="Kozik A."/>
            <person name="Arikit S."/>
            <person name="Song C."/>
            <person name="Xia L."/>
            <person name="Froenicke L."/>
            <person name="Lavelle D.O."/>
            <person name="Truco M.J."/>
            <person name="Xia R."/>
            <person name="Zhu S."/>
            <person name="Xu C."/>
            <person name="Xu H."/>
            <person name="Xu X."/>
            <person name="Cox K."/>
            <person name="Korf I."/>
            <person name="Meyers B.C."/>
            <person name="Michelmore R.W."/>
        </authorList>
    </citation>
    <scope>NUCLEOTIDE SEQUENCE [LARGE SCALE GENOMIC DNA]</scope>
    <source>
        <strain evidence="3">cv. Salinas</strain>
        <tissue evidence="2">Seedlings</tissue>
    </source>
</reference>